<evidence type="ECO:0000256" key="1">
    <source>
        <dbReference type="SAM" id="MobiDB-lite"/>
    </source>
</evidence>
<evidence type="ECO:0000313" key="3">
    <source>
        <dbReference type="Proteomes" id="UP000596276"/>
    </source>
</evidence>
<organism evidence="2 3">
    <name type="scientific">Aspergillus flavus (strain ATCC 200026 / FGSC A1120 / IAM 13836 / NRRL 3357 / JCM 12722 / SRRC 167)</name>
    <dbReference type="NCBI Taxonomy" id="332952"/>
    <lineage>
        <taxon>Eukaryota</taxon>
        <taxon>Fungi</taxon>
        <taxon>Dikarya</taxon>
        <taxon>Ascomycota</taxon>
        <taxon>Pezizomycotina</taxon>
        <taxon>Eurotiomycetes</taxon>
        <taxon>Eurotiomycetidae</taxon>
        <taxon>Eurotiales</taxon>
        <taxon>Aspergillaceae</taxon>
        <taxon>Aspergillus</taxon>
        <taxon>Aspergillus subgen. Circumdati</taxon>
    </lineage>
</organism>
<gene>
    <name evidence="2" type="ORF">F9C07_2103594</name>
</gene>
<sequence>MVYLQATLPREEGEQKTPNQKYDGTCANENHNCWWGRVLTFTITGHLYLPWKVHFPVFQGRNISPSSFASDLLISYCPFSSCQCNAVIYLPFTAQVRNASVENTRVTSPIEVNGEFTPSDIRFQFPATLNEYVFHVEGGLWSQKAYEASMLGTLQHLFHEGDTWRIDRSTMTSVYAMLKSGERALNGNSHNYYAMPVTRTYFCNVYSIMYIFYLLPTTSIQEELRQEEERIKMEEKCSLHVKLQIYELGRTTTVDATLPTKERITLMIRSHVQLD</sequence>
<proteinExistence type="predicted"/>
<dbReference type="AlphaFoldDB" id="A0A7U2MXF8"/>
<dbReference type="VEuPathDB" id="FungiDB:F9C07_2103594"/>
<accession>A0A7U2MXF8</accession>
<dbReference type="Proteomes" id="UP000596276">
    <property type="component" value="Chromosome 7"/>
</dbReference>
<protein>
    <submittedName>
        <fullName evidence="2">Uncharacterized protein</fullName>
    </submittedName>
</protein>
<dbReference type="EMBL" id="CP044617">
    <property type="protein sequence ID" value="QRD91659.1"/>
    <property type="molecule type" value="Genomic_DNA"/>
</dbReference>
<reference evidence="3" key="1">
    <citation type="journal article" date="2021" name="G3 (Bethesda)">
        <title>Chromosome assembled and annotated genome sequence of Aspergillus flavus NRRL 3357.</title>
        <authorList>
            <person name="Skerker J.M."/>
            <person name="Pianalto K.M."/>
            <person name="Mondo S.J."/>
            <person name="Yang K."/>
            <person name="Arkin A.P."/>
            <person name="Keller N.P."/>
            <person name="Grigoriev I.V."/>
            <person name="Louise Glass N.L."/>
        </authorList>
    </citation>
    <scope>NUCLEOTIDE SEQUENCE [LARGE SCALE GENOMIC DNA]</scope>
    <source>
        <strain evidence="3">ATCC 200026 / FGSC A1120 / IAM 13836 / NRRL 3357 / JCM 12722 / SRRC 167</strain>
    </source>
</reference>
<keyword evidence="3" id="KW-1185">Reference proteome</keyword>
<evidence type="ECO:0000313" key="2">
    <source>
        <dbReference type="EMBL" id="QRD91659.1"/>
    </source>
</evidence>
<feature type="region of interest" description="Disordered" evidence="1">
    <location>
        <begin position="1"/>
        <end position="21"/>
    </location>
</feature>
<name>A0A7U2MXF8_ASPFN</name>